<evidence type="ECO:0000256" key="4">
    <source>
        <dbReference type="ARBA" id="ARBA00022679"/>
    </source>
</evidence>
<feature type="chain" id="PRO_5042101695" description="Dicer-like protein 2" evidence="18">
    <location>
        <begin position="24"/>
        <end position="1921"/>
    </location>
</feature>
<keyword evidence="14" id="KW-0051">Antiviral defense</keyword>
<keyword evidence="13 17" id="KW-0694">RNA-binding</keyword>
<dbReference type="PROSITE" id="PS51194">
    <property type="entry name" value="HELICASE_CTER"/>
    <property type="match status" value="1"/>
</dbReference>
<dbReference type="PROSITE" id="PS50142">
    <property type="entry name" value="RNASE_3_2"/>
    <property type="match status" value="2"/>
</dbReference>
<reference evidence="23" key="1">
    <citation type="journal article" date="2023" name="IMA Fungus">
        <title>Comparative genomic study of the Penicillium genus elucidates a diverse pangenome and 15 lateral gene transfer events.</title>
        <authorList>
            <person name="Petersen C."/>
            <person name="Sorensen T."/>
            <person name="Nielsen M.R."/>
            <person name="Sondergaard T.E."/>
            <person name="Sorensen J.L."/>
            <person name="Fitzpatrick D.A."/>
            <person name="Frisvad J.C."/>
            <person name="Nielsen K.L."/>
        </authorList>
    </citation>
    <scope>NUCLEOTIDE SEQUENCE</scope>
    <source>
        <strain evidence="23">IBT 17514</strain>
    </source>
</reference>
<dbReference type="Gene3D" id="1.10.1520.10">
    <property type="entry name" value="Ribonuclease III domain"/>
    <property type="match status" value="2"/>
</dbReference>
<dbReference type="GO" id="GO:0016757">
    <property type="term" value="F:glycosyltransferase activity"/>
    <property type="evidence" value="ECO:0007669"/>
    <property type="project" value="InterPro"/>
</dbReference>
<feature type="domain" description="RNase III" evidence="19">
    <location>
        <begin position="1624"/>
        <end position="1808"/>
    </location>
</feature>
<dbReference type="SUPFAM" id="SSF69065">
    <property type="entry name" value="RNase III domain-like"/>
    <property type="match status" value="2"/>
</dbReference>
<feature type="domain" description="Dicer dsRNA-binding fold" evidence="22">
    <location>
        <begin position="1092"/>
        <end position="1186"/>
    </location>
</feature>
<dbReference type="FunFam" id="3.40.50.300:FF:002480">
    <property type="entry name" value="Dicer-like protein 2"/>
    <property type="match status" value="1"/>
</dbReference>
<evidence type="ECO:0000256" key="13">
    <source>
        <dbReference type="ARBA" id="ARBA00022884"/>
    </source>
</evidence>
<evidence type="ECO:0000259" key="22">
    <source>
        <dbReference type="PROSITE" id="PS51327"/>
    </source>
</evidence>
<dbReference type="GO" id="GO:0030422">
    <property type="term" value="P:siRNA processing"/>
    <property type="evidence" value="ECO:0007669"/>
    <property type="project" value="TreeGrafter"/>
</dbReference>
<dbReference type="PROSITE" id="PS51192">
    <property type="entry name" value="HELICASE_ATP_BIND_1"/>
    <property type="match status" value="1"/>
</dbReference>
<keyword evidence="24" id="KW-1185">Reference proteome</keyword>
<evidence type="ECO:0000256" key="18">
    <source>
        <dbReference type="SAM" id="SignalP"/>
    </source>
</evidence>
<dbReference type="GO" id="GO:0005524">
    <property type="term" value="F:ATP binding"/>
    <property type="evidence" value="ECO:0007669"/>
    <property type="project" value="UniProtKB-KW"/>
</dbReference>
<dbReference type="InterPro" id="IPR036389">
    <property type="entry name" value="RNase_III_sf"/>
</dbReference>
<dbReference type="InterPro" id="IPR011545">
    <property type="entry name" value="DEAD/DEAH_box_helicase_dom"/>
</dbReference>
<feature type="domain" description="Helicase C-terminal" evidence="21">
    <location>
        <begin position="896"/>
        <end position="1067"/>
    </location>
</feature>
<keyword evidence="8" id="KW-0547">Nucleotide-binding</keyword>
<comment type="function">
    <text evidence="16">Dicer-like endonuclease involved in cleaving double-stranded RNA in the RNA interference (RNAi) pathway. Produces 21 to 25 bp dsRNAs (siRNAs) which target the selective destruction of homologous RNAs leading to sequence-specific suppression of gene expression, called post-transcriptional gene silencing (PTGS). Part of a broad host defense response against viral infection and transposons.</text>
</comment>
<evidence type="ECO:0000313" key="23">
    <source>
        <dbReference type="EMBL" id="KAJ5712361.1"/>
    </source>
</evidence>
<evidence type="ECO:0000256" key="2">
    <source>
        <dbReference type="ARBA" id="ARBA00001946"/>
    </source>
</evidence>
<evidence type="ECO:0000256" key="10">
    <source>
        <dbReference type="ARBA" id="ARBA00022806"/>
    </source>
</evidence>
<dbReference type="Gene3D" id="3.30.160.380">
    <property type="entry name" value="Dicer dimerisation domain"/>
    <property type="match status" value="1"/>
</dbReference>
<evidence type="ECO:0000259" key="20">
    <source>
        <dbReference type="PROSITE" id="PS51192"/>
    </source>
</evidence>
<evidence type="ECO:0000256" key="1">
    <source>
        <dbReference type="ARBA" id="ARBA00001936"/>
    </source>
</evidence>
<dbReference type="FunFam" id="3.40.50.300:FF:001669">
    <property type="entry name" value="Dicer-like protein 1"/>
    <property type="match status" value="1"/>
</dbReference>
<name>A0AAD6HFI4_9EURO</name>
<dbReference type="CDD" id="cd18034">
    <property type="entry name" value="DEXHc_dicer"/>
    <property type="match status" value="1"/>
</dbReference>
<evidence type="ECO:0000256" key="14">
    <source>
        <dbReference type="ARBA" id="ARBA00023118"/>
    </source>
</evidence>
<evidence type="ECO:0000256" key="3">
    <source>
        <dbReference type="ARBA" id="ARBA00009105"/>
    </source>
</evidence>
<evidence type="ECO:0000256" key="17">
    <source>
        <dbReference type="PROSITE-ProRule" id="PRU00657"/>
    </source>
</evidence>
<dbReference type="PROSITE" id="PS51327">
    <property type="entry name" value="DICER_DSRBF"/>
    <property type="match status" value="1"/>
</dbReference>
<evidence type="ECO:0000259" key="19">
    <source>
        <dbReference type="PROSITE" id="PS50142"/>
    </source>
</evidence>
<keyword evidence="9" id="KW-0378">Hydrolase</keyword>
<evidence type="ECO:0000256" key="16">
    <source>
        <dbReference type="ARBA" id="ARBA00025403"/>
    </source>
</evidence>
<dbReference type="PANTHER" id="PTHR14950">
    <property type="entry name" value="DICER-RELATED"/>
    <property type="match status" value="1"/>
</dbReference>
<comment type="cofactor">
    <cofactor evidence="2">
        <name>Mg(2+)</name>
        <dbReference type="ChEBI" id="CHEBI:18420"/>
    </cofactor>
</comment>
<evidence type="ECO:0000313" key="24">
    <source>
        <dbReference type="Proteomes" id="UP001215712"/>
    </source>
</evidence>
<dbReference type="GO" id="GO:0046872">
    <property type="term" value="F:metal ion binding"/>
    <property type="evidence" value="ECO:0007669"/>
    <property type="project" value="UniProtKB-KW"/>
</dbReference>
<dbReference type="GO" id="GO:0050688">
    <property type="term" value="P:regulation of defense response to virus"/>
    <property type="evidence" value="ECO:0007669"/>
    <property type="project" value="UniProtKB-KW"/>
</dbReference>
<proteinExistence type="inferred from homology"/>
<dbReference type="GO" id="GO:0004525">
    <property type="term" value="F:ribonuclease III activity"/>
    <property type="evidence" value="ECO:0007669"/>
    <property type="project" value="InterPro"/>
</dbReference>
<keyword evidence="6" id="KW-0479">Metal-binding</keyword>
<comment type="caution">
    <text evidence="23">The sequence shown here is derived from an EMBL/GenBank/DDBJ whole genome shotgun (WGS) entry which is preliminary data.</text>
</comment>
<dbReference type="InterPro" id="IPR014001">
    <property type="entry name" value="Helicase_ATP-bd"/>
</dbReference>
<evidence type="ECO:0000256" key="7">
    <source>
        <dbReference type="ARBA" id="ARBA00022737"/>
    </source>
</evidence>
<comment type="cofactor">
    <cofactor evidence="1">
        <name>Mn(2+)</name>
        <dbReference type="ChEBI" id="CHEBI:29035"/>
    </cofactor>
</comment>
<dbReference type="GO" id="GO:0003723">
    <property type="term" value="F:RNA binding"/>
    <property type="evidence" value="ECO:0007669"/>
    <property type="project" value="UniProtKB-UniRule"/>
</dbReference>
<keyword evidence="18" id="KW-0732">Signal</keyword>
<dbReference type="InterPro" id="IPR001650">
    <property type="entry name" value="Helicase_C-like"/>
</dbReference>
<keyword evidence="4" id="KW-0808">Transferase</keyword>
<evidence type="ECO:0000256" key="11">
    <source>
        <dbReference type="ARBA" id="ARBA00022840"/>
    </source>
</evidence>
<evidence type="ECO:0000256" key="6">
    <source>
        <dbReference type="ARBA" id="ARBA00022723"/>
    </source>
</evidence>
<dbReference type="InterPro" id="IPR038248">
    <property type="entry name" value="Dicer_dimer_sf"/>
</dbReference>
<dbReference type="Pfam" id="PF00636">
    <property type="entry name" value="Ribonuclease_3"/>
    <property type="match status" value="2"/>
</dbReference>
<dbReference type="FunFam" id="1.10.1520.10:FF:000032">
    <property type="entry name" value="Dicer-like protein 2"/>
    <property type="match status" value="1"/>
</dbReference>
<dbReference type="Pfam" id="PF03368">
    <property type="entry name" value="Dicer_dimer"/>
    <property type="match status" value="1"/>
</dbReference>
<dbReference type="InterPro" id="IPR029044">
    <property type="entry name" value="Nucleotide-diphossugar_trans"/>
</dbReference>
<dbReference type="GO" id="GO:0051607">
    <property type="term" value="P:defense response to virus"/>
    <property type="evidence" value="ECO:0007669"/>
    <property type="project" value="UniProtKB-KW"/>
</dbReference>
<dbReference type="Pfam" id="PF00270">
    <property type="entry name" value="DEAD"/>
    <property type="match status" value="1"/>
</dbReference>
<evidence type="ECO:0000256" key="8">
    <source>
        <dbReference type="ARBA" id="ARBA00022741"/>
    </source>
</evidence>
<dbReference type="EMBL" id="JAQJAN010000013">
    <property type="protein sequence ID" value="KAJ5712361.1"/>
    <property type="molecule type" value="Genomic_DNA"/>
</dbReference>
<dbReference type="SMART" id="SM00490">
    <property type="entry name" value="HELICc"/>
    <property type="match status" value="1"/>
</dbReference>
<keyword evidence="5" id="KW-0930">Antiviral protein</keyword>
<dbReference type="InterPro" id="IPR000999">
    <property type="entry name" value="RNase_III_dom"/>
</dbReference>
<evidence type="ECO:0000256" key="15">
    <source>
        <dbReference type="ARBA" id="ARBA00023211"/>
    </source>
</evidence>
<dbReference type="SMART" id="SM00535">
    <property type="entry name" value="RIBOc"/>
    <property type="match status" value="2"/>
</dbReference>
<feature type="domain" description="RNase III" evidence="19">
    <location>
        <begin position="1431"/>
        <end position="1584"/>
    </location>
</feature>
<dbReference type="SMART" id="SM00487">
    <property type="entry name" value="DEXDc"/>
    <property type="match status" value="1"/>
</dbReference>
<dbReference type="InterPro" id="IPR027417">
    <property type="entry name" value="P-loop_NTPase"/>
</dbReference>
<dbReference type="GO" id="GO:0005634">
    <property type="term" value="C:nucleus"/>
    <property type="evidence" value="ECO:0007669"/>
    <property type="project" value="TreeGrafter"/>
</dbReference>
<keyword evidence="11" id="KW-0067">ATP-binding</keyword>
<reference evidence="23" key="2">
    <citation type="submission" date="2023-01" db="EMBL/GenBank/DDBJ databases">
        <authorList>
            <person name="Petersen C."/>
        </authorList>
    </citation>
    <scope>NUCLEOTIDE SEQUENCE</scope>
    <source>
        <strain evidence="23">IBT 17514</strain>
    </source>
</reference>
<keyword evidence="12" id="KW-0460">Magnesium</keyword>
<dbReference type="CDD" id="cd18802">
    <property type="entry name" value="SF2_C_dicer"/>
    <property type="match status" value="1"/>
</dbReference>
<dbReference type="Pfam" id="PF00271">
    <property type="entry name" value="Helicase_C"/>
    <property type="match status" value="1"/>
</dbReference>
<comment type="similarity">
    <text evidence="17">Belongs to the helicase family. Dicer subfamily.</text>
</comment>
<organism evidence="23 24">
    <name type="scientific">Penicillium malachiteum</name>
    <dbReference type="NCBI Taxonomy" id="1324776"/>
    <lineage>
        <taxon>Eukaryota</taxon>
        <taxon>Fungi</taxon>
        <taxon>Dikarya</taxon>
        <taxon>Ascomycota</taxon>
        <taxon>Pezizomycotina</taxon>
        <taxon>Eurotiomycetes</taxon>
        <taxon>Eurotiomycetidae</taxon>
        <taxon>Eurotiales</taxon>
        <taxon>Aspergillaceae</taxon>
        <taxon>Penicillium</taxon>
    </lineage>
</organism>
<dbReference type="Gene3D" id="3.40.50.300">
    <property type="entry name" value="P-loop containing nucleotide triphosphate hydrolases"/>
    <property type="match status" value="2"/>
</dbReference>
<dbReference type="SUPFAM" id="SSF53448">
    <property type="entry name" value="Nucleotide-diphospho-sugar transferases"/>
    <property type="match status" value="1"/>
</dbReference>
<dbReference type="Pfam" id="PF11051">
    <property type="entry name" value="Mannosyl_trans3"/>
    <property type="match status" value="2"/>
</dbReference>
<dbReference type="PROSITE" id="PS00517">
    <property type="entry name" value="RNASE_3_1"/>
    <property type="match status" value="1"/>
</dbReference>
<dbReference type="CDD" id="cd00593">
    <property type="entry name" value="RIBOc"/>
    <property type="match status" value="2"/>
</dbReference>
<dbReference type="SUPFAM" id="SSF52540">
    <property type="entry name" value="P-loop containing nucleoside triphosphate hydrolases"/>
    <property type="match status" value="1"/>
</dbReference>
<dbReference type="Proteomes" id="UP001215712">
    <property type="component" value="Unassembled WGS sequence"/>
</dbReference>
<evidence type="ECO:0000256" key="9">
    <source>
        <dbReference type="ARBA" id="ARBA00022801"/>
    </source>
</evidence>
<dbReference type="InterPro" id="IPR022751">
    <property type="entry name" value="Alpha_mannosyltransferase"/>
</dbReference>
<protein>
    <recommendedName>
        <fullName evidence="25">Dicer-like protein 2</fullName>
    </recommendedName>
</protein>
<keyword evidence="15" id="KW-0464">Manganese</keyword>
<keyword evidence="7" id="KW-0677">Repeat</keyword>
<dbReference type="GO" id="GO:0005737">
    <property type="term" value="C:cytoplasm"/>
    <property type="evidence" value="ECO:0007669"/>
    <property type="project" value="TreeGrafter"/>
</dbReference>
<dbReference type="PANTHER" id="PTHR14950:SF37">
    <property type="entry name" value="ENDORIBONUCLEASE DICER"/>
    <property type="match status" value="1"/>
</dbReference>
<dbReference type="InterPro" id="IPR005034">
    <property type="entry name" value="Dicer_dimerisation"/>
</dbReference>
<gene>
    <name evidence="23" type="ORF">N7493_008829</name>
</gene>
<evidence type="ECO:0008006" key="25">
    <source>
        <dbReference type="Google" id="ProtNLM"/>
    </source>
</evidence>
<evidence type="ECO:0000256" key="12">
    <source>
        <dbReference type="ARBA" id="ARBA00022842"/>
    </source>
</evidence>
<dbReference type="Gene3D" id="3.90.550.10">
    <property type="entry name" value="Spore Coat Polysaccharide Biosynthesis Protein SpsA, Chain A"/>
    <property type="match status" value="1"/>
</dbReference>
<feature type="signal peptide" evidence="18">
    <location>
        <begin position="1"/>
        <end position="23"/>
    </location>
</feature>
<accession>A0AAD6HFI4</accession>
<evidence type="ECO:0000259" key="21">
    <source>
        <dbReference type="PROSITE" id="PS51194"/>
    </source>
</evidence>
<sequence length="1921" mass="216289">MTRRFRIVFALSLAALSIWYLTGLNTPQHHPVPIVNNSPRVDPHNITEHIDFWRQFQSLLMEYEPKCKPPKRTANAPATGFNAFEAGPRPDLLKMKTRDVARMKKAHGEFVDAIQLNPPALSYTPGTRGLVTTAGGSYLPVLVISLRMLRRTGSQLPMEVFLATPDEYEEYICDQVLPSLNAKCVVLSEITNAVRGARKIEKYQLKPFAMLFSSFEEILFLDADAFPIAKPESLFEQEPFQSTKLLTWPDFWASSASPYYYQIASQKIPSMTARQSTESGEVLISKKTHLKTLLLCTYYNFWGPTHYYRLLSQGAAGEGDKETFISAATAVGEPFYQVSESICAMGHRTEGGLAGSAMLQFDPVEDYRLVRAGKIRVKGASAPAPRAFFIHANFPKFNPATVLSKQAVNPAFNDNGTYTRAWTIPEDKIEAFGFDVEKQFWADILWTGCELENKFRAWENRTDICAGVKKYWTAQFGSEDPATQTFEQSTRREKLAFSPFHPLARRGTLLGFMDAMDETWDTTAPAEAEVVGTNGEAYRPRGYQLEMLEASLQQNIIVAMETGSGKTQIAVLRIMAELEISGPDKLVWFLAPTVALCMQQHKVILSQIPAVKTRTLTGMDNVDRWTEQSVWDKVLEDVRVVVSTHAVLSDALNHGFVRISGLSLIIFDEAHHCMRRHPANKIMQYHYHPTKEKLGPTFVPRILGLTASPIVRSSLQELEYVKINQWGRTIEANLDAVCKTPREHRTELISHVHRPHLERIQYPAYDPEQQGAGSRLLMRLFSCIRSYDMRHDPYIEMLRKRPETEEEADKAAMSGKTFCLEQLTKYREQCIHIYEELGGWATDYYIEACVAQFESSTGITAGMTQLACEEKAHVLKLLSAIVVPDNAPQTFHISPKLETLLTFLEKHENPNFSGLIFVKRRATVSVLSQILSTHSITKDRFRCAPYVGWSGSVSRKDSLGDLLTRQGQKDTLQQFKSGAINLIVSTDVLEEGLDVSSCSLVICYDKPSNLKSFVQRRGRARHQESTYVILTSSDDELLDLEKWQSLEQAMVKAYQDDERKFHDASMAEEQEEKVTEWLKVEKTGARLSADDAIAHLSHFCDTLPTNEFADSRATYTFQENSDGLIQGTVTLPNSVDPAVRRGQGKKWWNTERAARKEAAFQAYKALLEHGLVNDNLLPLLTEEQQAPSVKKKDHGGLIDDLQGQFDPFKEFAKHWEAPDLHKTDIIFTHNGCVNEDFSMSLILPCSTIMPGPTPMYWNSNTTLVASFTTPKRIDPVSPEMLQLMREVTGMFLQGRSSNVLNVERDYVALFLPRIPLDQLQEWTCEHEGFESALAYYAREKTIPPAGIIRNTAKYNQTHLFRKWLVSEDDGNVQIDIECEATPQKRNFLNPRTKAEADEDGQPTQAKISVLPAKDCTLARLPARKALFGLLISALLDRIEVLLVSQRLKDSFLRPLEFKSLGHILTGITTPLAQSRTDYQVYEFFGDAILKFTVSVHLFFQNPTWPEGYLSSNRDKIVKNKRLADAARSAELESFILNKRFTPGRWNAPLIAQKLAKSPEKQTLSSKVLADVVEALIGAAFMDGGMSKAQDCVQLFLPEVEFLSRHMPGVNLSHTPRGSSKLIDQNILADVIGYTFKDTSLLTEALTHPSCEHDVTTQSYQRLEYLGDSVLDMVLVSVLISHRRKALTQGQMTIIKHALVNANLLAYLCMSHHVPKAAVDEMETDQEDAEVDSLPQGAYLWQFLRFNGHPITIAMQGCIDRYKVMRDEIADSIASADFYPWQPLATMHPDKFMSDIVESILGAIYVDSEGDLGACQVFLERIGLVGYLQRVLTEGINMVHPRNAAQDLVKNEGVLAFKARRVEKAGSDATYSGALVLHKNPTENQPREVQDLLEISGCISAEEVEVQLSYEFIRRKMGSDSV</sequence>
<comment type="similarity">
    <text evidence="3">Belongs to the MNN1/MNT family.</text>
</comment>
<dbReference type="GO" id="GO:0004386">
    <property type="term" value="F:helicase activity"/>
    <property type="evidence" value="ECO:0007669"/>
    <property type="project" value="UniProtKB-KW"/>
</dbReference>
<evidence type="ECO:0000256" key="5">
    <source>
        <dbReference type="ARBA" id="ARBA00022721"/>
    </source>
</evidence>
<keyword evidence="10" id="KW-0347">Helicase</keyword>
<feature type="domain" description="Helicase ATP-binding" evidence="20">
    <location>
        <begin position="547"/>
        <end position="727"/>
    </location>
</feature>